<feature type="region of interest" description="Disordered" evidence="3">
    <location>
        <begin position="128"/>
        <end position="174"/>
    </location>
</feature>
<evidence type="ECO:0000313" key="5">
    <source>
        <dbReference type="EMBL" id="KAK8386087.1"/>
    </source>
</evidence>
<dbReference type="AlphaFoldDB" id="A0AAW0TI33"/>
<name>A0AAW0TI33_SCYPA</name>
<evidence type="ECO:0000256" key="3">
    <source>
        <dbReference type="SAM" id="MobiDB-lite"/>
    </source>
</evidence>
<keyword evidence="6" id="KW-1185">Reference proteome</keyword>
<dbReference type="GO" id="GO:0042302">
    <property type="term" value="F:structural constituent of cuticle"/>
    <property type="evidence" value="ECO:0007669"/>
    <property type="project" value="UniProtKB-UniRule"/>
</dbReference>
<feature type="signal peptide" evidence="4">
    <location>
        <begin position="1"/>
        <end position="25"/>
    </location>
</feature>
<protein>
    <recommendedName>
        <fullName evidence="7">Cuticle protein</fullName>
    </recommendedName>
</protein>
<feature type="chain" id="PRO_5043508550" description="Cuticle protein" evidence="4">
    <location>
        <begin position="26"/>
        <end position="189"/>
    </location>
</feature>
<dbReference type="EMBL" id="JARAKH010000031">
    <property type="protein sequence ID" value="KAK8386087.1"/>
    <property type="molecule type" value="Genomic_DNA"/>
</dbReference>
<proteinExistence type="predicted"/>
<organism evidence="5 6">
    <name type="scientific">Scylla paramamosain</name>
    <name type="common">Mud crab</name>
    <dbReference type="NCBI Taxonomy" id="85552"/>
    <lineage>
        <taxon>Eukaryota</taxon>
        <taxon>Metazoa</taxon>
        <taxon>Ecdysozoa</taxon>
        <taxon>Arthropoda</taxon>
        <taxon>Crustacea</taxon>
        <taxon>Multicrustacea</taxon>
        <taxon>Malacostraca</taxon>
        <taxon>Eumalacostraca</taxon>
        <taxon>Eucarida</taxon>
        <taxon>Decapoda</taxon>
        <taxon>Pleocyemata</taxon>
        <taxon>Brachyura</taxon>
        <taxon>Eubrachyura</taxon>
        <taxon>Portunoidea</taxon>
        <taxon>Portunidae</taxon>
        <taxon>Portuninae</taxon>
        <taxon>Scylla</taxon>
    </lineage>
</organism>
<sequence length="189" mass="20644">MHPYTLYSQHGQVVILLAVVAAATAAKLGRLEEEIIEVRNWKGRPPKPYNFGFEVRDDETTNYQNRAEVSDDEGRVKGSYSYVLPDGFVYTVTYEDKKDGEGLKAVVRKEPSGIQVIIPEPKLRKPVTLVPYTSGNRGRGVGNPPTPRPAESLELGYGVSSNHHSSGSTDTGTSISQLSRLGIKASTLV</sequence>
<dbReference type="Pfam" id="PF00379">
    <property type="entry name" value="Chitin_bind_4"/>
    <property type="match status" value="1"/>
</dbReference>
<evidence type="ECO:0008006" key="7">
    <source>
        <dbReference type="Google" id="ProtNLM"/>
    </source>
</evidence>
<dbReference type="GO" id="GO:0005615">
    <property type="term" value="C:extracellular space"/>
    <property type="evidence" value="ECO:0007669"/>
    <property type="project" value="TreeGrafter"/>
</dbReference>
<feature type="compositionally biased region" description="Low complexity" evidence="3">
    <location>
        <begin position="158"/>
        <end position="174"/>
    </location>
</feature>
<keyword evidence="4" id="KW-0732">Signal</keyword>
<evidence type="ECO:0000256" key="4">
    <source>
        <dbReference type="SAM" id="SignalP"/>
    </source>
</evidence>
<evidence type="ECO:0000256" key="1">
    <source>
        <dbReference type="ARBA" id="ARBA00022460"/>
    </source>
</evidence>
<dbReference type="Proteomes" id="UP001487740">
    <property type="component" value="Unassembled WGS sequence"/>
</dbReference>
<evidence type="ECO:0000256" key="2">
    <source>
        <dbReference type="PROSITE-ProRule" id="PRU00497"/>
    </source>
</evidence>
<dbReference type="PROSITE" id="PS51155">
    <property type="entry name" value="CHIT_BIND_RR_2"/>
    <property type="match status" value="1"/>
</dbReference>
<comment type="caution">
    <text evidence="5">The sequence shown here is derived from an EMBL/GenBank/DDBJ whole genome shotgun (WGS) entry which is preliminary data.</text>
</comment>
<evidence type="ECO:0000313" key="6">
    <source>
        <dbReference type="Proteomes" id="UP001487740"/>
    </source>
</evidence>
<dbReference type="PANTHER" id="PTHR12236:SF18">
    <property type="entry name" value="CUTICULAR PROTEIN 66D"/>
    <property type="match status" value="1"/>
</dbReference>
<dbReference type="InterPro" id="IPR051217">
    <property type="entry name" value="Insect_Cuticle_Struc_Prot"/>
</dbReference>
<dbReference type="InterPro" id="IPR000618">
    <property type="entry name" value="Insect_cuticle"/>
</dbReference>
<accession>A0AAW0TI33</accession>
<keyword evidence="1 2" id="KW-0193">Cuticle</keyword>
<reference evidence="5 6" key="1">
    <citation type="submission" date="2023-03" db="EMBL/GenBank/DDBJ databases">
        <title>High-quality genome of Scylla paramamosain provides insights in environmental adaptation.</title>
        <authorList>
            <person name="Zhang L."/>
        </authorList>
    </citation>
    <scope>NUCLEOTIDE SEQUENCE [LARGE SCALE GENOMIC DNA]</scope>
    <source>
        <strain evidence="5">LZ_2023a</strain>
        <tissue evidence="5">Muscle</tissue>
    </source>
</reference>
<gene>
    <name evidence="5" type="ORF">O3P69_010665</name>
</gene>
<dbReference type="PANTHER" id="PTHR12236">
    <property type="entry name" value="STRUCTURAL CONTITUENT OF CUTICLE"/>
    <property type="match status" value="1"/>
</dbReference>
<dbReference type="GO" id="GO:0031012">
    <property type="term" value="C:extracellular matrix"/>
    <property type="evidence" value="ECO:0007669"/>
    <property type="project" value="TreeGrafter"/>
</dbReference>